<dbReference type="Pfam" id="PF07686">
    <property type="entry name" value="V-set"/>
    <property type="match status" value="1"/>
</dbReference>
<evidence type="ECO:0000313" key="19">
    <source>
        <dbReference type="RefSeq" id="XP_022109762.1"/>
    </source>
</evidence>
<dbReference type="RefSeq" id="XP_022109760.1">
    <property type="nucleotide sequence ID" value="XM_022254068.1"/>
</dbReference>
<dbReference type="PANTHER" id="PTHR25466:SF9">
    <property type="entry name" value="FIBRONECTIN TYPE-III DOMAIN-CONTAINING PROTEIN"/>
    <property type="match status" value="1"/>
</dbReference>
<reference evidence="15 16" key="1">
    <citation type="submission" date="2025-04" db="UniProtKB">
        <authorList>
            <consortium name="RefSeq"/>
        </authorList>
    </citation>
    <scope>IDENTIFICATION</scope>
</reference>
<keyword evidence="14" id="KW-1185">Reference proteome</keyword>
<feature type="signal peptide" evidence="12">
    <location>
        <begin position="1"/>
        <end position="22"/>
    </location>
</feature>
<evidence type="ECO:0000313" key="16">
    <source>
        <dbReference type="RefSeq" id="XP_022109759.1"/>
    </source>
</evidence>
<dbReference type="PROSITE" id="PS50835">
    <property type="entry name" value="IG_LIKE"/>
    <property type="match status" value="1"/>
</dbReference>
<evidence type="ECO:0000256" key="1">
    <source>
        <dbReference type="ARBA" id="ARBA00004251"/>
    </source>
</evidence>
<evidence type="ECO:0000256" key="11">
    <source>
        <dbReference type="SAM" id="Phobius"/>
    </source>
</evidence>
<evidence type="ECO:0000256" key="10">
    <source>
        <dbReference type="ARBA" id="ARBA00023319"/>
    </source>
</evidence>
<dbReference type="GO" id="GO:0009897">
    <property type="term" value="C:external side of plasma membrane"/>
    <property type="evidence" value="ECO:0007669"/>
    <property type="project" value="TreeGrafter"/>
</dbReference>
<evidence type="ECO:0000313" key="14">
    <source>
        <dbReference type="Proteomes" id="UP000694845"/>
    </source>
</evidence>
<dbReference type="RefSeq" id="XP_022109758.1">
    <property type="nucleotide sequence ID" value="XM_022254066.1"/>
</dbReference>
<evidence type="ECO:0000256" key="9">
    <source>
        <dbReference type="ARBA" id="ARBA00023180"/>
    </source>
</evidence>
<gene>
    <name evidence="15 16 17 18 19" type="primary">LOC110989569</name>
</gene>
<keyword evidence="10" id="KW-0393">Immunoglobulin domain</keyword>
<keyword evidence="2" id="KW-1003">Cell membrane</keyword>
<dbReference type="GeneID" id="110989569"/>
<keyword evidence="5 11" id="KW-1133">Transmembrane helix</keyword>
<evidence type="ECO:0000259" key="13">
    <source>
        <dbReference type="PROSITE" id="PS50835"/>
    </source>
</evidence>
<dbReference type="GO" id="GO:0006955">
    <property type="term" value="P:immune response"/>
    <property type="evidence" value="ECO:0007669"/>
    <property type="project" value="TreeGrafter"/>
</dbReference>
<dbReference type="OrthoDB" id="6159398at2759"/>
<dbReference type="InterPro" id="IPR007110">
    <property type="entry name" value="Ig-like_dom"/>
</dbReference>
<dbReference type="PANTHER" id="PTHR25466">
    <property type="entry name" value="T-LYMPHOCYTE ACTIVATION ANTIGEN"/>
    <property type="match status" value="1"/>
</dbReference>
<proteinExistence type="predicted"/>
<evidence type="ECO:0000313" key="15">
    <source>
        <dbReference type="RefSeq" id="XP_022109758.1"/>
    </source>
</evidence>
<evidence type="ECO:0000256" key="7">
    <source>
        <dbReference type="ARBA" id="ARBA00023157"/>
    </source>
</evidence>
<evidence type="ECO:0000256" key="5">
    <source>
        <dbReference type="ARBA" id="ARBA00022989"/>
    </source>
</evidence>
<feature type="transmembrane region" description="Helical" evidence="11">
    <location>
        <begin position="299"/>
        <end position="319"/>
    </location>
</feature>
<feature type="domain" description="Ig-like" evidence="13">
    <location>
        <begin position="142"/>
        <end position="256"/>
    </location>
</feature>
<dbReference type="InterPro" id="IPR036179">
    <property type="entry name" value="Ig-like_dom_sf"/>
</dbReference>
<dbReference type="RefSeq" id="XP_022109759.1">
    <property type="nucleotide sequence ID" value="XM_022254067.1"/>
</dbReference>
<sequence>MERPSHVTSCLVVVYMYLQVCSFTRTDNEEIIFLERGHRGIVPCPPITSRKYTPGDIDAMYWYYGTTSSTALLISYFRGRVAPQNGIPHGIYDIDSEFSLVIENVTAKDEGIYHFMLKPRLQMVEEGQVEVCDKVSSRQRYPTVIECDPGSSDADHCEIRVDQATPEHNLTCVVDQVKPAVELFWIRPFLGGFTVLNASTSVKPVSLPANTGSSLRNHTYSTSASIQVNDVDDDAVYQCEAMGVAVGSGSSHMTVHFTKTVPTTASYETQPFSNPGDTISWPDRVDIHTSESTLKPPSLIVPLFGMCVTLLLLVVWIAFATTRIMCRRGSVYLNEEVFAMYFKSA</sequence>
<organism evidence="14 16">
    <name type="scientific">Acanthaster planci</name>
    <name type="common">Crown-of-thorns starfish</name>
    <dbReference type="NCBI Taxonomy" id="133434"/>
    <lineage>
        <taxon>Eukaryota</taxon>
        <taxon>Metazoa</taxon>
        <taxon>Echinodermata</taxon>
        <taxon>Eleutherozoa</taxon>
        <taxon>Asterozoa</taxon>
        <taxon>Asteroidea</taxon>
        <taxon>Valvatacea</taxon>
        <taxon>Valvatida</taxon>
        <taxon>Acanthasteridae</taxon>
        <taxon>Acanthaster</taxon>
    </lineage>
</organism>
<keyword evidence="7" id="KW-1015">Disulfide bond</keyword>
<accession>A0A8B7ZWG0</accession>
<dbReference type="InterPro" id="IPR013106">
    <property type="entry name" value="Ig_V-set"/>
</dbReference>
<dbReference type="Proteomes" id="UP000694845">
    <property type="component" value="Unplaced"/>
</dbReference>
<dbReference type="KEGG" id="aplc:110989569"/>
<keyword evidence="3 11" id="KW-0812">Transmembrane</keyword>
<keyword evidence="9" id="KW-0325">Glycoprotein</keyword>
<dbReference type="SUPFAM" id="SSF48726">
    <property type="entry name" value="Immunoglobulin"/>
    <property type="match status" value="1"/>
</dbReference>
<evidence type="ECO:0000256" key="12">
    <source>
        <dbReference type="SAM" id="SignalP"/>
    </source>
</evidence>
<feature type="chain" id="PRO_5044665765" evidence="12">
    <location>
        <begin position="23"/>
        <end position="345"/>
    </location>
</feature>
<evidence type="ECO:0000313" key="18">
    <source>
        <dbReference type="RefSeq" id="XP_022109761.1"/>
    </source>
</evidence>
<keyword evidence="6 11" id="KW-0472">Membrane</keyword>
<dbReference type="RefSeq" id="XP_022109762.1">
    <property type="nucleotide sequence ID" value="XM_022254070.1"/>
</dbReference>
<name>A0A8B7ZWG0_ACAPL</name>
<dbReference type="RefSeq" id="XP_022109761.1">
    <property type="nucleotide sequence ID" value="XM_022254069.1"/>
</dbReference>
<protein>
    <submittedName>
        <fullName evidence="15 16">Uncharacterized protein LOC110989569</fullName>
    </submittedName>
</protein>
<evidence type="ECO:0000256" key="3">
    <source>
        <dbReference type="ARBA" id="ARBA00022692"/>
    </source>
</evidence>
<evidence type="ECO:0000256" key="8">
    <source>
        <dbReference type="ARBA" id="ARBA00023170"/>
    </source>
</evidence>
<dbReference type="Gene3D" id="2.60.40.10">
    <property type="entry name" value="Immunoglobulins"/>
    <property type="match status" value="2"/>
</dbReference>
<dbReference type="InterPro" id="IPR051713">
    <property type="entry name" value="T-cell_Activation_Regulation"/>
</dbReference>
<dbReference type="OMA" id="FATTRIM"/>
<evidence type="ECO:0000256" key="4">
    <source>
        <dbReference type="ARBA" id="ARBA00022729"/>
    </source>
</evidence>
<evidence type="ECO:0000256" key="6">
    <source>
        <dbReference type="ARBA" id="ARBA00023136"/>
    </source>
</evidence>
<evidence type="ECO:0000313" key="17">
    <source>
        <dbReference type="RefSeq" id="XP_022109760.1"/>
    </source>
</evidence>
<dbReference type="GO" id="GO:0007166">
    <property type="term" value="P:cell surface receptor signaling pathway"/>
    <property type="evidence" value="ECO:0007669"/>
    <property type="project" value="TreeGrafter"/>
</dbReference>
<comment type="subcellular location">
    <subcellularLocation>
        <location evidence="1">Cell membrane</location>
        <topology evidence="1">Single-pass type I membrane protein</topology>
    </subcellularLocation>
</comment>
<dbReference type="AlphaFoldDB" id="A0A8B7ZWG0"/>
<evidence type="ECO:0000256" key="2">
    <source>
        <dbReference type="ARBA" id="ARBA00022475"/>
    </source>
</evidence>
<keyword evidence="4 12" id="KW-0732">Signal</keyword>
<keyword evidence="8" id="KW-0675">Receptor</keyword>
<dbReference type="InterPro" id="IPR013783">
    <property type="entry name" value="Ig-like_fold"/>
</dbReference>
<dbReference type="GO" id="GO:0071222">
    <property type="term" value="P:cellular response to lipopolysaccharide"/>
    <property type="evidence" value="ECO:0007669"/>
    <property type="project" value="TreeGrafter"/>
</dbReference>